<gene>
    <name evidence="1" type="ORF">FNK824_LOCUS43048</name>
</gene>
<dbReference type="AlphaFoldDB" id="A0A820MHE7"/>
<sequence>MNILRTLNNQRESNFITLTCNIDGVAVYSNSKQHMWTFTACINEIKRTLRFNIENII</sequence>
<comment type="caution">
    <text evidence="1">The sequence shown here is derived from an EMBL/GenBank/DDBJ whole genome shotgun (WGS) entry which is preliminary data.</text>
</comment>
<proteinExistence type="predicted"/>
<evidence type="ECO:0000313" key="1">
    <source>
        <dbReference type="EMBL" id="CAF4372584.1"/>
    </source>
</evidence>
<dbReference type="Proteomes" id="UP000663874">
    <property type="component" value="Unassembled WGS sequence"/>
</dbReference>
<dbReference type="EMBL" id="CAJOBE010056119">
    <property type="protein sequence ID" value="CAF4372584.1"/>
    <property type="molecule type" value="Genomic_DNA"/>
</dbReference>
<accession>A0A820MHE7</accession>
<name>A0A820MHE7_9BILA</name>
<reference evidence="1" key="1">
    <citation type="submission" date="2021-02" db="EMBL/GenBank/DDBJ databases">
        <authorList>
            <person name="Nowell W R."/>
        </authorList>
    </citation>
    <scope>NUCLEOTIDE SEQUENCE</scope>
</reference>
<feature type="non-terminal residue" evidence="1">
    <location>
        <position position="57"/>
    </location>
</feature>
<protein>
    <submittedName>
        <fullName evidence="1">Uncharacterized protein</fullName>
    </submittedName>
</protein>
<evidence type="ECO:0000313" key="2">
    <source>
        <dbReference type="Proteomes" id="UP000663874"/>
    </source>
</evidence>
<organism evidence="1 2">
    <name type="scientific">Rotaria sordida</name>
    <dbReference type="NCBI Taxonomy" id="392033"/>
    <lineage>
        <taxon>Eukaryota</taxon>
        <taxon>Metazoa</taxon>
        <taxon>Spiralia</taxon>
        <taxon>Gnathifera</taxon>
        <taxon>Rotifera</taxon>
        <taxon>Eurotatoria</taxon>
        <taxon>Bdelloidea</taxon>
        <taxon>Philodinida</taxon>
        <taxon>Philodinidae</taxon>
        <taxon>Rotaria</taxon>
    </lineage>
</organism>